<comment type="caution">
    <text evidence="3">The sequence shown here is derived from an EMBL/GenBank/DDBJ whole genome shotgun (WGS) entry which is preliminary data.</text>
</comment>
<evidence type="ECO:0000256" key="1">
    <source>
        <dbReference type="SAM" id="SignalP"/>
    </source>
</evidence>
<keyword evidence="1" id="KW-0732">Signal</keyword>
<proteinExistence type="predicted"/>
<dbReference type="EMBL" id="QLLL01000009">
    <property type="protein sequence ID" value="RAI99811.1"/>
    <property type="molecule type" value="Genomic_DNA"/>
</dbReference>
<dbReference type="RefSeq" id="WP_158538704.1">
    <property type="nucleotide sequence ID" value="NZ_QLLL01000009.1"/>
</dbReference>
<organism evidence="3 4">
    <name type="scientific">Chitinophaga skermanii</name>
    <dbReference type="NCBI Taxonomy" id="331697"/>
    <lineage>
        <taxon>Bacteria</taxon>
        <taxon>Pseudomonadati</taxon>
        <taxon>Bacteroidota</taxon>
        <taxon>Chitinophagia</taxon>
        <taxon>Chitinophagales</taxon>
        <taxon>Chitinophagaceae</taxon>
        <taxon>Chitinophaga</taxon>
    </lineage>
</organism>
<dbReference type="GO" id="GO:0006508">
    <property type="term" value="P:proteolysis"/>
    <property type="evidence" value="ECO:0007669"/>
    <property type="project" value="InterPro"/>
</dbReference>
<dbReference type="SUPFAM" id="SSF52096">
    <property type="entry name" value="ClpP/crotonase"/>
    <property type="match status" value="1"/>
</dbReference>
<name>A0A327Q7Y3_9BACT</name>
<dbReference type="InterPro" id="IPR029045">
    <property type="entry name" value="ClpP/crotonase-like_dom_sf"/>
</dbReference>
<feature type="domain" description="Tail specific protease" evidence="2">
    <location>
        <begin position="243"/>
        <end position="448"/>
    </location>
</feature>
<evidence type="ECO:0000313" key="4">
    <source>
        <dbReference type="Proteomes" id="UP000249547"/>
    </source>
</evidence>
<dbReference type="AlphaFoldDB" id="A0A327Q7Y3"/>
<dbReference type="PANTHER" id="PTHR32060">
    <property type="entry name" value="TAIL-SPECIFIC PROTEASE"/>
    <property type="match status" value="1"/>
</dbReference>
<protein>
    <submittedName>
        <fullName evidence="3">Peptidase S41-like protein</fullName>
    </submittedName>
</protein>
<dbReference type="GO" id="GO:0030288">
    <property type="term" value="C:outer membrane-bounded periplasmic space"/>
    <property type="evidence" value="ECO:0007669"/>
    <property type="project" value="TreeGrafter"/>
</dbReference>
<dbReference type="InterPro" id="IPR005151">
    <property type="entry name" value="Tail-specific_protease"/>
</dbReference>
<dbReference type="GO" id="GO:0007165">
    <property type="term" value="P:signal transduction"/>
    <property type="evidence" value="ECO:0007669"/>
    <property type="project" value="TreeGrafter"/>
</dbReference>
<dbReference type="OrthoDB" id="5480566at2"/>
<evidence type="ECO:0000313" key="3">
    <source>
        <dbReference type="EMBL" id="RAI99811.1"/>
    </source>
</evidence>
<dbReference type="Pfam" id="PF03572">
    <property type="entry name" value="Peptidase_S41"/>
    <property type="match status" value="1"/>
</dbReference>
<dbReference type="Gene3D" id="3.90.226.10">
    <property type="entry name" value="2-enoyl-CoA Hydratase, Chain A, domain 1"/>
    <property type="match status" value="1"/>
</dbReference>
<feature type="signal peptide" evidence="1">
    <location>
        <begin position="1"/>
        <end position="23"/>
    </location>
</feature>
<gene>
    <name evidence="3" type="ORF">LX64_04364</name>
</gene>
<reference evidence="3 4" key="1">
    <citation type="submission" date="2018-06" db="EMBL/GenBank/DDBJ databases">
        <title>Genomic Encyclopedia of Archaeal and Bacterial Type Strains, Phase II (KMG-II): from individual species to whole genera.</title>
        <authorList>
            <person name="Goeker M."/>
        </authorList>
    </citation>
    <scope>NUCLEOTIDE SEQUENCE [LARGE SCALE GENOMIC DNA]</scope>
    <source>
        <strain evidence="3 4">DSM 23857</strain>
    </source>
</reference>
<dbReference type="PANTHER" id="PTHR32060:SF30">
    <property type="entry name" value="CARBOXY-TERMINAL PROCESSING PROTEASE CTPA"/>
    <property type="match status" value="1"/>
</dbReference>
<dbReference type="Proteomes" id="UP000249547">
    <property type="component" value="Unassembled WGS sequence"/>
</dbReference>
<keyword evidence="4" id="KW-1185">Reference proteome</keyword>
<accession>A0A327Q7Y3</accession>
<evidence type="ECO:0000259" key="2">
    <source>
        <dbReference type="Pfam" id="PF03572"/>
    </source>
</evidence>
<sequence length="485" mass="55249">MKQNMLKQTFFALVCLFSLQAKAQKTLQPAELKADFVVFKSILQQAHPGLYRYTSKEHIDAHFKAIEAQLSKPMDETAFYQLLMPLIAQIKCGHTKFFPKGKPSDKFPYYIDQLFPLHLHFKDKETVIVGGFRENEPNVPVGAKVIAIDGYKMDALREKLMGFIVADGDAIGSKQLELTYFFPGYLAAFHHHKAQYEVTYQLPGKTPQKAVFPAVDLGTIGAYGQKYAQKKEPYTFKMLNEHTALLSMNTFSFGNSEQYEDFLSKTFTQLKNKQVKNLVIDLRYNEGGTDKFGGMLFSYLINKPTKYYTKIETNVNKRLESTQPVYVPAQFDEYVKLLQPGENGKFLWRNEYVDTVQPKANHFEGNVYLLTNGWSFSVTTEFIAATRYNNLARIVGEEAGSQYQGNNSGFFAILQLPNSDFELGIPMWSYYMATDGKQEDRKAMQPDMLLEPSTSDILFKTDTQLARLMDIIAKNAPHSTLSKAK</sequence>
<feature type="chain" id="PRO_5016298103" evidence="1">
    <location>
        <begin position="24"/>
        <end position="485"/>
    </location>
</feature>
<dbReference type="GO" id="GO:0004175">
    <property type="term" value="F:endopeptidase activity"/>
    <property type="evidence" value="ECO:0007669"/>
    <property type="project" value="TreeGrafter"/>
</dbReference>
<dbReference type="GO" id="GO:0008236">
    <property type="term" value="F:serine-type peptidase activity"/>
    <property type="evidence" value="ECO:0007669"/>
    <property type="project" value="InterPro"/>
</dbReference>